<evidence type="ECO:0000259" key="2">
    <source>
        <dbReference type="Pfam" id="PF20153"/>
    </source>
</evidence>
<accession>A0A0D7B5L2</accession>
<keyword evidence="1" id="KW-0472">Membrane</keyword>
<dbReference type="EMBL" id="KN880577">
    <property type="protein sequence ID" value="KIY65777.1"/>
    <property type="molecule type" value="Genomic_DNA"/>
</dbReference>
<dbReference type="Proteomes" id="UP000054007">
    <property type="component" value="Unassembled WGS sequence"/>
</dbReference>
<sequence>DDYEQRFRPDKQFEEMSANSRLYRVYQEEAATADGILVGQSREGLDLMLVFAGLFSAVVTSFLVQVTNDLQQDYSEMSASLLYELVNLQRAIARGESADSVESSPLNPSSSFNVNSLSTVINVLWASSLSISLSVALVAVLVKQWLQHYVSLPSGTPRDRAHLRQ</sequence>
<dbReference type="STRING" id="1314674.A0A0D7B5L2"/>
<evidence type="ECO:0000313" key="4">
    <source>
        <dbReference type="Proteomes" id="UP000054007"/>
    </source>
</evidence>
<organism evidence="3 4">
    <name type="scientific">Cylindrobasidium torrendii FP15055 ss-10</name>
    <dbReference type="NCBI Taxonomy" id="1314674"/>
    <lineage>
        <taxon>Eukaryota</taxon>
        <taxon>Fungi</taxon>
        <taxon>Dikarya</taxon>
        <taxon>Basidiomycota</taxon>
        <taxon>Agaricomycotina</taxon>
        <taxon>Agaricomycetes</taxon>
        <taxon>Agaricomycetidae</taxon>
        <taxon>Agaricales</taxon>
        <taxon>Marasmiineae</taxon>
        <taxon>Physalacriaceae</taxon>
        <taxon>Cylindrobasidium</taxon>
    </lineage>
</organism>
<feature type="non-terminal residue" evidence="3">
    <location>
        <position position="1"/>
    </location>
</feature>
<feature type="non-terminal residue" evidence="3">
    <location>
        <position position="165"/>
    </location>
</feature>
<feature type="domain" description="DUF6535" evidence="2">
    <location>
        <begin position="24"/>
        <end position="165"/>
    </location>
</feature>
<reference evidence="3 4" key="1">
    <citation type="journal article" date="2015" name="Fungal Genet. Biol.">
        <title>Evolution of novel wood decay mechanisms in Agaricales revealed by the genome sequences of Fistulina hepatica and Cylindrobasidium torrendii.</title>
        <authorList>
            <person name="Floudas D."/>
            <person name="Held B.W."/>
            <person name="Riley R."/>
            <person name="Nagy L.G."/>
            <person name="Koehler G."/>
            <person name="Ransdell A.S."/>
            <person name="Younus H."/>
            <person name="Chow J."/>
            <person name="Chiniquy J."/>
            <person name="Lipzen A."/>
            <person name="Tritt A."/>
            <person name="Sun H."/>
            <person name="Haridas S."/>
            <person name="LaButti K."/>
            <person name="Ohm R.A."/>
            <person name="Kues U."/>
            <person name="Blanchette R.A."/>
            <person name="Grigoriev I.V."/>
            <person name="Minto R.E."/>
            <person name="Hibbett D.S."/>
        </authorList>
    </citation>
    <scope>NUCLEOTIDE SEQUENCE [LARGE SCALE GENOMIC DNA]</scope>
    <source>
        <strain evidence="3 4">FP15055 ss-10</strain>
    </source>
</reference>
<proteinExistence type="predicted"/>
<keyword evidence="4" id="KW-1185">Reference proteome</keyword>
<evidence type="ECO:0000313" key="3">
    <source>
        <dbReference type="EMBL" id="KIY65777.1"/>
    </source>
</evidence>
<dbReference type="AlphaFoldDB" id="A0A0D7B5L2"/>
<evidence type="ECO:0000256" key="1">
    <source>
        <dbReference type="SAM" id="Phobius"/>
    </source>
</evidence>
<name>A0A0D7B5L2_9AGAR</name>
<dbReference type="OrthoDB" id="3221808at2759"/>
<keyword evidence="1" id="KW-1133">Transmembrane helix</keyword>
<feature type="transmembrane region" description="Helical" evidence="1">
    <location>
        <begin position="47"/>
        <end position="67"/>
    </location>
</feature>
<keyword evidence="1" id="KW-0812">Transmembrane</keyword>
<dbReference type="InterPro" id="IPR045338">
    <property type="entry name" value="DUF6535"/>
</dbReference>
<dbReference type="Pfam" id="PF20153">
    <property type="entry name" value="DUF6535"/>
    <property type="match status" value="1"/>
</dbReference>
<gene>
    <name evidence="3" type="ORF">CYLTODRAFT_320488</name>
</gene>
<protein>
    <recommendedName>
        <fullName evidence="2">DUF6535 domain-containing protein</fullName>
    </recommendedName>
</protein>
<feature type="transmembrane region" description="Helical" evidence="1">
    <location>
        <begin position="123"/>
        <end position="142"/>
    </location>
</feature>